<evidence type="ECO:0000313" key="2">
    <source>
        <dbReference type="EMBL" id="EJK47515.1"/>
    </source>
</evidence>
<keyword evidence="3" id="KW-1185">Reference proteome</keyword>
<feature type="region of interest" description="Disordered" evidence="1">
    <location>
        <begin position="1"/>
        <end position="48"/>
    </location>
</feature>
<proteinExistence type="predicted"/>
<accession>K0R4K1</accession>
<evidence type="ECO:0000313" key="3">
    <source>
        <dbReference type="Proteomes" id="UP000266841"/>
    </source>
</evidence>
<comment type="caution">
    <text evidence="2">The sequence shown here is derived from an EMBL/GenBank/DDBJ whole genome shotgun (WGS) entry which is preliminary data.</text>
</comment>
<dbReference type="EMBL" id="AGNL01046877">
    <property type="protein sequence ID" value="EJK47515.1"/>
    <property type="molecule type" value="Genomic_DNA"/>
</dbReference>
<dbReference type="Proteomes" id="UP000266841">
    <property type="component" value="Unassembled WGS sequence"/>
</dbReference>
<organism evidence="2 3">
    <name type="scientific">Thalassiosira oceanica</name>
    <name type="common">Marine diatom</name>
    <dbReference type="NCBI Taxonomy" id="159749"/>
    <lineage>
        <taxon>Eukaryota</taxon>
        <taxon>Sar</taxon>
        <taxon>Stramenopiles</taxon>
        <taxon>Ochrophyta</taxon>
        <taxon>Bacillariophyta</taxon>
        <taxon>Coscinodiscophyceae</taxon>
        <taxon>Thalassiosirophycidae</taxon>
        <taxon>Thalassiosirales</taxon>
        <taxon>Thalassiosiraceae</taxon>
        <taxon>Thalassiosira</taxon>
    </lineage>
</organism>
<evidence type="ECO:0000256" key="1">
    <source>
        <dbReference type="SAM" id="MobiDB-lite"/>
    </source>
</evidence>
<name>K0R4K1_THAOC</name>
<reference evidence="2 3" key="1">
    <citation type="journal article" date="2012" name="Genome Biol.">
        <title>Genome and low-iron response of an oceanic diatom adapted to chronic iron limitation.</title>
        <authorList>
            <person name="Lommer M."/>
            <person name="Specht M."/>
            <person name="Roy A.S."/>
            <person name="Kraemer L."/>
            <person name="Andreson R."/>
            <person name="Gutowska M.A."/>
            <person name="Wolf J."/>
            <person name="Bergner S.V."/>
            <person name="Schilhabel M.B."/>
            <person name="Klostermeier U.C."/>
            <person name="Beiko R.G."/>
            <person name="Rosenstiel P."/>
            <person name="Hippler M."/>
            <person name="Laroche J."/>
        </authorList>
    </citation>
    <scope>NUCLEOTIDE SEQUENCE [LARGE SCALE GENOMIC DNA]</scope>
    <source>
        <strain evidence="2 3">CCMP1005</strain>
    </source>
</reference>
<protein>
    <submittedName>
        <fullName evidence="2">Uncharacterized protein</fullName>
    </submittedName>
</protein>
<dbReference type="AlphaFoldDB" id="K0R4K1"/>
<sequence length="872" mass="97370">MRFPPVVPPVGVHPAGGNQVSGRGGAKAAPPRMPRSPSPESLSGPRIPKGPHLPLVSAFAALTLYNKGTLDQQKIEVVKRLAQDNPAAYIPALHSVPGAGRNFFCTGCQRLDVEARRIRTSEGAEVTVCSNCFDGDNICPMWESNKDNYVGVPTDEEKHAGTTYETNPYTIPILERFIHEKLTSGLSYEDLVKRLEKVCPLLVGKWSKSRISNIWNNGGCGIIHLSQLTRDCEGVAIKTILETDAKGGLTNRIKREFRDDNGGIFSKGFLDDVVFSGRRQRGGGSTNRRSNAALRILYPELSVEGNWVQPKALKRLAGMSKYKHIVGKTAKLRKILSLVAIFELLFEKASCVLKAWSPDGLDLDSVDWSDSTSVSLDVMCEWVAIVCKRLSLCCGRDPIFLDLSGSKTSAERAAENRRVEDAIASEIMADQSRIIGEMKSRKDKNERIARNKSRFHAALKNKYVREVGKFLDLQRLKETRTKSYQDFVTTLFEMFQLLVSEAGLTQFDYDNINQFLILTEEEYNDEHCKMFFGKLIRQFVALVAGICADCMCLVRGFPAEACGVFEINHGKRNLPNYMTPFEEAQEKGCLQLMDSVADYYDGSLECKGCHKKDDLAHKERGQNLPQARVSLLCPGLRMGLARTRHMSLPITSLSDILDDPNVLISFRITGLICELEVSGFLTTNKFIEYNADDLRAIVYSWTGLILDNLTRVDARWINSSRGNKNANPFGVQVKRRSIINDILRNIITHFCGTDPDEKLKEQHSDFTSLSPGQFFSVVNDHRPVTLPDGSKAGRKKECISNLCVGGHKIVQILDEMVKTEPLMASTNEIRTYHQTRHGSNIAPDKYDTVEANYSAPSMEFFPDGKGPSYYYS</sequence>
<gene>
    <name evidence="2" type="ORF">THAOC_33756</name>
</gene>